<dbReference type="PATRIC" id="fig|886882.15.peg.2294"/>
<dbReference type="HOGENOM" id="CLU_2956315_0_0_9"/>
<evidence type="ECO:0000313" key="2">
    <source>
        <dbReference type="Proteomes" id="UP000006868"/>
    </source>
</evidence>
<name>A0A0D5ZCD6_PAEPS</name>
<protein>
    <submittedName>
        <fullName evidence="1">Uncharacterized protein</fullName>
    </submittedName>
</protein>
<evidence type="ECO:0000313" key="1">
    <source>
        <dbReference type="EMBL" id="AKA44231.1"/>
    </source>
</evidence>
<dbReference type="EMBL" id="CP002213">
    <property type="protein sequence ID" value="AKA44231.1"/>
    <property type="molecule type" value="Genomic_DNA"/>
</dbReference>
<dbReference type="KEGG" id="ppm:PPSC2_10830"/>
<gene>
    <name evidence="1" type="ORF">PPSC2_10830</name>
</gene>
<proteinExistence type="predicted"/>
<reference evidence="1 2" key="1">
    <citation type="journal article" date="2011" name="J. Bacteriol.">
        <title>Complete genome sequence of Paenibacillus polymyxa SC2, a strain of plant growth-promoting Rhizobacterium with broad-spectrum antimicrobial activity.</title>
        <authorList>
            <person name="Ma M."/>
            <person name="Wang C."/>
            <person name="Ding Y."/>
            <person name="Li L."/>
            <person name="Shen D."/>
            <person name="Jiang X."/>
            <person name="Guan D."/>
            <person name="Cao F."/>
            <person name="Chen H."/>
            <person name="Feng R."/>
            <person name="Wang X."/>
            <person name="Ge Y."/>
            <person name="Yao L."/>
            <person name="Bing X."/>
            <person name="Yang X."/>
            <person name="Li J."/>
            <person name="Du B."/>
        </authorList>
    </citation>
    <scope>NUCLEOTIDE SEQUENCE [LARGE SCALE GENOMIC DNA]</scope>
    <source>
        <strain evidence="1 2">SC2</strain>
    </source>
</reference>
<organism evidence="1 2">
    <name type="scientific">Paenibacillus polymyxa (strain SC2)</name>
    <name type="common">Bacillus polymyxa</name>
    <dbReference type="NCBI Taxonomy" id="886882"/>
    <lineage>
        <taxon>Bacteria</taxon>
        <taxon>Bacillati</taxon>
        <taxon>Bacillota</taxon>
        <taxon>Bacilli</taxon>
        <taxon>Bacillales</taxon>
        <taxon>Paenibacillaceae</taxon>
        <taxon>Paenibacillus</taxon>
    </lineage>
</organism>
<dbReference type="AlphaFoldDB" id="A0A0D5ZCD6"/>
<dbReference type="RefSeq" id="WP_043885938.1">
    <property type="nucleotide sequence ID" value="NC_014622.2"/>
</dbReference>
<sequence length="59" mass="6884">MQKSLRTMPKHYMRRPSSYYPPNVKRSDFKVVTSGAVDLNLEKQNVRLCHGILTFSFPI</sequence>
<dbReference type="Proteomes" id="UP000006868">
    <property type="component" value="Chromosome"/>
</dbReference>
<accession>A0A0D5ZCD6</accession>